<gene>
    <name evidence="5" type="ORF">METZ01_LOCUS206676</name>
</gene>
<feature type="non-terminal residue" evidence="5">
    <location>
        <position position="1"/>
    </location>
</feature>
<protein>
    <recommendedName>
        <fullName evidence="4">Exonuclease domain-containing protein</fullName>
    </recommendedName>
</protein>
<evidence type="ECO:0000256" key="3">
    <source>
        <dbReference type="ARBA" id="ARBA00022839"/>
    </source>
</evidence>
<keyword evidence="1" id="KW-0540">Nuclease</keyword>
<keyword evidence="3" id="KW-0269">Exonuclease</keyword>
<dbReference type="InterPro" id="IPR013520">
    <property type="entry name" value="Ribonucl_H"/>
</dbReference>
<name>A0A382EU31_9ZZZZ</name>
<dbReference type="EMBL" id="UINC01046164">
    <property type="protein sequence ID" value="SVB53822.1"/>
    <property type="molecule type" value="Genomic_DNA"/>
</dbReference>
<evidence type="ECO:0000256" key="1">
    <source>
        <dbReference type="ARBA" id="ARBA00022722"/>
    </source>
</evidence>
<sequence length="162" mass="17206">VTETVFACFDVETTRLDPSVGRVIEIAVVRIDDQGRPAGEWTTLIDPATADLGRTDIHGIQVPWLAEAPVFLEIAGDLVDFLSGCVPVAHNADFDRGFLCAEWDRAGLGPLNIDAVDTLRLAKGLGLPGRLGELTGALGIPLENAHTALGDSRALARVLVEL</sequence>
<evidence type="ECO:0000313" key="5">
    <source>
        <dbReference type="EMBL" id="SVB53822.1"/>
    </source>
</evidence>
<evidence type="ECO:0000259" key="4">
    <source>
        <dbReference type="SMART" id="SM00479"/>
    </source>
</evidence>
<reference evidence="5" key="1">
    <citation type="submission" date="2018-05" db="EMBL/GenBank/DDBJ databases">
        <authorList>
            <person name="Lanie J.A."/>
            <person name="Ng W.-L."/>
            <person name="Kazmierczak K.M."/>
            <person name="Andrzejewski T.M."/>
            <person name="Davidsen T.M."/>
            <person name="Wayne K.J."/>
            <person name="Tettelin H."/>
            <person name="Glass J.I."/>
            <person name="Rusch D."/>
            <person name="Podicherti R."/>
            <person name="Tsui H.-C.T."/>
            <person name="Winkler M.E."/>
        </authorList>
    </citation>
    <scope>NUCLEOTIDE SEQUENCE</scope>
</reference>
<accession>A0A382EU31</accession>
<dbReference type="SMART" id="SM00479">
    <property type="entry name" value="EXOIII"/>
    <property type="match status" value="1"/>
</dbReference>
<dbReference type="Pfam" id="PF00929">
    <property type="entry name" value="RNase_T"/>
    <property type="match status" value="1"/>
</dbReference>
<dbReference type="AlphaFoldDB" id="A0A382EU31"/>
<dbReference type="GO" id="GO:0003676">
    <property type="term" value="F:nucleic acid binding"/>
    <property type="evidence" value="ECO:0007669"/>
    <property type="project" value="InterPro"/>
</dbReference>
<dbReference type="PANTHER" id="PTHR30231:SF4">
    <property type="entry name" value="PROTEIN NEN2"/>
    <property type="match status" value="1"/>
</dbReference>
<dbReference type="CDD" id="cd06127">
    <property type="entry name" value="DEDDh"/>
    <property type="match status" value="1"/>
</dbReference>
<keyword evidence="2" id="KW-0378">Hydrolase</keyword>
<dbReference type="InterPro" id="IPR036397">
    <property type="entry name" value="RNaseH_sf"/>
</dbReference>
<dbReference type="GO" id="GO:0005829">
    <property type="term" value="C:cytosol"/>
    <property type="evidence" value="ECO:0007669"/>
    <property type="project" value="TreeGrafter"/>
</dbReference>
<dbReference type="SUPFAM" id="SSF53098">
    <property type="entry name" value="Ribonuclease H-like"/>
    <property type="match status" value="1"/>
</dbReference>
<proteinExistence type="predicted"/>
<dbReference type="GO" id="GO:0008408">
    <property type="term" value="F:3'-5' exonuclease activity"/>
    <property type="evidence" value="ECO:0007669"/>
    <property type="project" value="TreeGrafter"/>
</dbReference>
<dbReference type="Gene3D" id="3.30.420.10">
    <property type="entry name" value="Ribonuclease H-like superfamily/Ribonuclease H"/>
    <property type="match status" value="1"/>
</dbReference>
<dbReference type="InterPro" id="IPR012337">
    <property type="entry name" value="RNaseH-like_sf"/>
</dbReference>
<dbReference type="FunFam" id="3.30.420.10:FF:000045">
    <property type="entry name" value="3'-5' exonuclease DinG"/>
    <property type="match status" value="1"/>
</dbReference>
<evidence type="ECO:0000256" key="2">
    <source>
        <dbReference type="ARBA" id="ARBA00022801"/>
    </source>
</evidence>
<feature type="domain" description="Exonuclease" evidence="4">
    <location>
        <begin position="5"/>
        <end position="162"/>
    </location>
</feature>
<organism evidence="5">
    <name type="scientific">marine metagenome</name>
    <dbReference type="NCBI Taxonomy" id="408172"/>
    <lineage>
        <taxon>unclassified sequences</taxon>
        <taxon>metagenomes</taxon>
        <taxon>ecological metagenomes</taxon>
    </lineage>
</organism>
<dbReference type="PANTHER" id="PTHR30231">
    <property type="entry name" value="DNA POLYMERASE III SUBUNIT EPSILON"/>
    <property type="match status" value="1"/>
</dbReference>
<feature type="non-terminal residue" evidence="5">
    <location>
        <position position="162"/>
    </location>
</feature>